<dbReference type="OrthoDB" id="1645442at2"/>
<keyword evidence="4" id="KW-1185">Reference proteome</keyword>
<dbReference type="PANTHER" id="PTHR38032">
    <property type="entry name" value="POLYMERASE-RELATED"/>
    <property type="match status" value="1"/>
</dbReference>
<dbReference type="AlphaFoldDB" id="A0A516SLB0"/>
<feature type="domain" description="Flagellar Assembly Protein A N-terminal region" evidence="2">
    <location>
        <begin position="98"/>
        <end position="267"/>
    </location>
</feature>
<proteinExistence type="predicted"/>
<sequence length="557" mass="58511">MAEIAVSLTIQLDGNTRQLTCRYVPPVETPAEEGAEAEEAPARATPPDRQAILNLLQAQGQAECALDEAAIRAFVEKARAATDPLEAVIGTQQDGSYEINVSPTRLCAWLNLIAPRGGKAVTPEQIKSAIAARNISHGLKEAELATALAAGHCKEMLLAEGVEPEAGQPARFEGLLEALRTQRHESDDGDIVDYRDLGALVLVDPGTPLMRRTPAVQGKDGTDIFGRPVAAKLLPDPPFSNSLAGSTPDENDPDLLVATISGAPTLTANGVSVNPLVDVQDVDLSTGNITFDGTLQVKGDIRAGMSVRVAGDVVVGGTIEAAEVVAGGNVVVKGGIIGKSENAPGAREGEQETARISCSGTVQAKFIEHAVIEAGKAIQAEGGVRQSELTAGETVVVGKPGGNTGSLIGGHTRARLLVRAPVLGSPSGVPTLVQVGFNPYLNAERTSTEQQRKRRVEELTKLRQLISFFDQNPAKAVGSMREKAENTRDLYEAEVKALDVKLSELAEQMEFAEGATVEAPKCIHGGVNLQIGPKLLQVIDDKPGGKVHLVDDQVVLS</sequence>
<dbReference type="EMBL" id="CP041730">
    <property type="protein sequence ID" value="QDQ28950.1"/>
    <property type="molecule type" value="Genomic_DNA"/>
</dbReference>
<evidence type="ECO:0000313" key="3">
    <source>
        <dbReference type="EMBL" id="QDQ28950.1"/>
    </source>
</evidence>
<organism evidence="3 4">
    <name type="scientific">Chitinimonas arctica</name>
    <dbReference type="NCBI Taxonomy" id="2594795"/>
    <lineage>
        <taxon>Bacteria</taxon>
        <taxon>Pseudomonadati</taxon>
        <taxon>Pseudomonadota</taxon>
        <taxon>Betaproteobacteria</taxon>
        <taxon>Neisseriales</taxon>
        <taxon>Chitinibacteraceae</taxon>
        <taxon>Chitinimonas</taxon>
    </lineage>
</organism>
<reference evidence="4" key="1">
    <citation type="submission" date="2019-07" db="EMBL/GenBank/DDBJ databases">
        <title>Chitinimonas sp. nov., isolated from Ny-Alesund, arctica soil.</title>
        <authorList>
            <person name="Xu Q."/>
            <person name="Peng F."/>
        </authorList>
    </citation>
    <scope>NUCLEOTIDE SEQUENCE [LARGE SCALE GENOMIC DNA]</scope>
    <source>
        <strain evidence="4">R3-44</strain>
    </source>
</reference>
<dbReference type="Gene3D" id="2.160.20.70">
    <property type="match status" value="1"/>
</dbReference>
<dbReference type="KEGG" id="cari:FNU76_22780"/>
<dbReference type="Proteomes" id="UP000317550">
    <property type="component" value="Chromosome"/>
</dbReference>
<dbReference type="InterPro" id="IPR046865">
    <property type="entry name" value="FapA_b_solenoid"/>
</dbReference>
<gene>
    <name evidence="3" type="ORF">FNU76_22780</name>
</gene>
<dbReference type="Pfam" id="PF20250">
    <property type="entry name" value="FapA_N"/>
    <property type="match status" value="1"/>
</dbReference>
<dbReference type="Pfam" id="PF03961">
    <property type="entry name" value="FapA"/>
    <property type="match status" value="1"/>
</dbReference>
<dbReference type="InterPro" id="IPR016098">
    <property type="entry name" value="CAP/MinC_C"/>
</dbReference>
<evidence type="ECO:0000256" key="1">
    <source>
        <dbReference type="SAM" id="Coils"/>
    </source>
</evidence>
<name>A0A516SLB0_9NEIS</name>
<keyword evidence="1" id="KW-0175">Coiled coil</keyword>
<dbReference type="InterPro" id="IPR005646">
    <property type="entry name" value="FapA"/>
</dbReference>
<dbReference type="PANTHER" id="PTHR38032:SF1">
    <property type="entry name" value="RNA-BINDING PROTEIN KHPB N-TERMINAL DOMAIN-CONTAINING PROTEIN"/>
    <property type="match status" value="1"/>
</dbReference>
<evidence type="ECO:0000313" key="4">
    <source>
        <dbReference type="Proteomes" id="UP000317550"/>
    </source>
</evidence>
<accession>A0A516SLB0</accession>
<feature type="coiled-coil region" evidence="1">
    <location>
        <begin position="481"/>
        <end position="515"/>
    </location>
</feature>
<dbReference type="InterPro" id="IPR046866">
    <property type="entry name" value="FapA_N"/>
</dbReference>
<dbReference type="RefSeq" id="WP_144280332.1">
    <property type="nucleotide sequence ID" value="NZ_CP041730.1"/>
</dbReference>
<protein>
    <submittedName>
        <fullName evidence="3">DUF342 domain-containing protein</fullName>
    </submittedName>
</protein>
<evidence type="ECO:0000259" key="2">
    <source>
        <dbReference type="Pfam" id="PF20250"/>
    </source>
</evidence>